<evidence type="ECO:0000259" key="4">
    <source>
        <dbReference type="PROSITE" id="PS50968"/>
    </source>
</evidence>
<evidence type="ECO:0000256" key="2">
    <source>
        <dbReference type="ARBA" id="ARBA00023267"/>
    </source>
</evidence>
<evidence type="ECO:0000313" key="6">
    <source>
        <dbReference type="Proteomes" id="UP000242850"/>
    </source>
</evidence>
<dbReference type="InterPro" id="IPR000089">
    <property type="entry name" value="Biotin_lipoyl"/>
</dbReference>
<dbReference type="UniPathway" id="UPA00094"/>
<protein>
    <recommendedName>
        <fullName evidence="1 3">Biotin carboxyl carrier protein of acetyl-CoA carboxylase</fullName>
    </recommendedName>
</protein>
<keyword evidence="3" id="KW-0276">Fatty acid metabolism</keyword>
<dbReference type="InterPro" id="IPR001249">
    <property type="entry name" value="AcCoA_biotinCC"/>
</dbReference>
<reference evidence="6" key="1">
    <citation type="submission" date="2016-10" db="EMBL/GenBank/DDBJ databases">
        <authorList>
            <person name="Varghese N."/>
            <person name="Submissions S."/>
        </authorList>
    </citation>
    <scope>NUCLEOTIDE SEQUENCE [LARGE SCALE GENOMIC DNA]</scope>
    <source>
        <strain evidence="6">DSM 5463</strain>
    </source>
</reference>
<dbReference type="Gene3D" id="2.40.50.100">
    <property type="match status" value="1"/>
</dbReference>
<name>A0A1H5W615_9CLOT</name>
<comment type="function">
    <text evidence="3">This protein is a component of the acetyl coenzyme A carboxylase complex; first, biotin carboxylase catalyzes the carboxylation of the carrier protein and then the transcarboxylase transfers the carboxyl group to form malonyl-CoA.</text>
</comment>
<organism evidence="5 6">
    <name type="scientific">Caloramator fervidus</name>
    <dbReference type="NCBI Taxonomy" id="29344"/>
    <lineage>
        <taxon>Bacteria</taxon>
        <taxon>Bacillati</taxon>
        <taxon>Bacillota</taxon>
        <taxon>Clostridia</taxon>
        <taxon>Eubacteriales</taxon>
        <taxon>Clostridiaceae</taxon>
        <taxon>Caloramator</taxon>
    </lineage>
</organism>
<dbReference type="SUPFAM" id="SSF51230">
    <property type="entry name" value="Single hybrid motif"/>
    <property type="match status" value="1"/>
</dbReference>
<dbReference type="GO" id="GO:0006633">
    <property type="term" value="P:fatty acid biosynthetic process"/>
    <property type="evidence" value="ECO:0007669"/>
    <property type="project" value="UniProtKB-UniPathway"/>
</dbReference>
<keyword evidence="3" id="KW-0275">Fatty acid biosynthesis</keyword>
<dbReference type="InterPro" id="IPR011053">
    <property type="entry name" value="Single_hybrid_motif"/>
</dbReference>
<dbReference type="GO" id="GO:0003989">
    <property type="term" value="F:acetyl-CoA carboxylase activity"/>
    <property type="evidence" value="ECO:0007669"/>
    <property type="project" value="InterPro"/>
</dbReference>
<comment type="pathway">
    <text evidence="3">Lipid metabolism; fatty acid biosynthesis.</text>
</comment>
<evidence type="ECO:0000256" key="1">
    <source>
        <dbReference type="ARBA" id="ARBA00017562"/>
    </source>
</evidence>
<dbReference type="PANTHER" id="PTHR45266">
    <property type="entry name" value="OXALOACETATE DECARBOXYLASE ALPHA CHAIN"/>
    <property type="match status" value="1"/>
</dbReference>
<dbReference type="PROSITE" id="PS50968">
    <property type="entry name" value="BIOTINYL_LIPOYL"/>
    <property type="match status" value="1"/>
</dbReference>
<dbReference type="NCBIfam" id="TIGR00531">
    <property type="entry name" value="BCCP"/>
    <property type="match status" value="1"/>
</dbReference>
<dbReference type="PRINTS" id="PR01071">
    <property type="entry name" value="ACOABIOTINCC"/>
</dbReference>
<keyword evidence="3" id="KW-0444">Lipid biosynthesis</keyword>
<feature type="domain" description="Lipoyl-binding" evidence="4">
    <location>
        <begin position="58"/>
        <end position="142"/>
    </location>
</feature>
<dbReference type="EMBL" id="FNUK01000017">
    <property type="protein sequence ID" value="SEF94853.1"/>
    <property type="molecule type" value="Genomic_DNA"/>
</dbReference>
<keyword evidence="2 3" id="KW-0092">Biotin</keyword>
<keyword evidence="6" id="KW-1185">Reference proteome</keyword>
<evidence type="ECO:0000313" key="5">
    <source>
        <dbReference type="EMBL" id="SEF94853.1"/>
    </source>
</evidence>
<dbReference type="GO" id="GO:0009317">
    <property type="term" value="C:acetyl-CoA carboxylase complex"/>
    <property type="evidence" value="ECO:0007669"/>
    <property type="project" value="InterPro"/>
</dbReference>
<dbReference type="CDD" id="cd06850">
    <property type="entry name" value="biotinyl_domain"/>
    <property type="match status" value="1"/>
</dbReference>
<proteinExistence type="predicted"/>
<keyword evidence="3" id="KW-0443">Lipid metabolism</keyword>
<sequence length="148" mass="16775">MIYLDIKGIQEIIKAVDNSSLTFLEIISNDITIRMKKEGLDIKKEIKVEEARVETQLQVKDKIENLHVIKAPLVGTFYRAPGPNLKPFVEVGTKVKKGDTLCIIEAMKIMNEIQSDVDGEIVEILVENETMVEYGQELFKIKVGDRNV</sequence>
<dbReference type="Proteomes" id="UP000242850">
    <property type="component" value="Unassembled WGS sequence"/>
</dbReference>
<evidence type="ECO:0000256" key="3">
    <source>
        <dbReference type="RuleBase" id="RU364072"/>
    </source>
</evidence>
<dbReference type="PANTHER" id="PTHR45266:SF3">
    <property type="entry name" value="OXALOACETATE DECARBOXYLASE ALPHA CHAIN"/>
    <property type="match status" value="1"/>
</dbReference>
<dbReference type="InterPro" id="IPR050709">
    <property type="entry name" value="Biotin_Carboxyl_Carrier/Decarb"/>
</dbReference>
<gene>
    <name evidence="5" type="ORF">SAMN05660865_01393</name>
</gene>
<dbReference type="Pfam" id="PF00364">
    <property type="entry name" value="Biotin_lipoyl"/>
    <property type="match status" value="1"/>
</dbReference>
<dbReference type="AlphaFoldDB" id="A0A1H5W615"/>
<accession>A0A1H5W615</accession>
<dbReference type="FunFam" id="2.40.50.100:FF:000003">
    <property type="entry name" value="Acetyl-CoA carboxylase biotin carboxyl carrier protein"/>
    <property type="match status" value="1"/>
</dbReference>